<feature type="domain" description="F-box" evidence="1">
    <location>
        <begin position="422"/>
        <end position="458"/>
    </location>
</feature>
<accession>A0A0K6FZY3</accession>
<evidence type="ECO:0000313" key="3">
    <source>
        <dbReference type="Proteomes" id="UP000044841"/>
    </source>
</evidence>
<keyword evidence="3" id="KW-1185">Reference proteome</keyword>
<evidence type="ECO:0000313" key="2">
    <source>
        <dbReference type="EMBL" id="CUA71668.1"/>
    </source>
</evidence>
<evidence type="ECO:0000259" key="1">
    <source>
        <dbReference type="PROSITE" id="PS50181"/>
    </source>
</evidence>
<dbReference type="InterPro" id="IPR001810">
    <property type="entry name" value="F-box_dom"/>
</dbReference>
<gene>
    <name evidence="2" type="ORF">RSOLAG22IIIB_04714</name>
</gene>
<dbReference type="PROSITE" id="PS50181">
    <property type="entry name" value="FBOX"/>
    <property type="match status" value="1"/>
</dbReference>
<name>A0A0K6FZY3_9AGAM</name>
<dbReference type="EMBL" id="CYGV01001256">
    <property type="protein sequence ID" value="CUA71668.1"/>
    <property type="molecule type" value="Genomic_DNA"/>
</dbReference>
<protein>
    <recommendedName>
        <fullName evidence="1">F-box domain-containing protein</fullName>
    </recommendedName>
</protein>
<reference evidence="2 3" key="1">
    <citation type="submission" date="2015-07" db="EMBL/GenBank/DDBJ databases">
        <authorList>
            <person name="Noorani M."/>
        </authorList>
    </citation>
    <scope>NUCLEOTIDE SEQUENCE [LARGE SCALE GENOMIC DNA]</scope>
    <source>
        <strain evidence="2">BBA 69670</strain>
    </source>
</reference>
<dbReference type="AlphaFoldDB" id="A0A0K6FZY3"/>
<dbReference type="Proteomes" id="UP000044841">
    <property type="component" value="Unassembled WGS sequence"/>
</dbReference>
<organism evidence="2 3">
    <name type="scientific">Rhizoctonia solani</name>
    <dbReference type="NCBI Taxonomy" id="456999"/>
    <lineage>
        <taxon>Eukaryota</taxon>
        <taxon>Fungi</taxon>
        <taxon>Dikarya</taxon>
        <taxon>Basidiomycota</taxon>
        <taxon>Agaricomycotina</taxon>
        <taxon>Agaricomycetes</taxon>
        <taxon>Cantharellales</taxon>
        <taxon>Ceratobasidiaceae</taxon>
        <taxon>Rhizoctonia</taxon>
    </lineage>
</organism>
<proteinExistence type="predicted"/>
<dbReference type="Pfam" id="PF00646">
    <property type="entry name" value="F-box"/>
    <property type="match status" value="1"/>
</dbReference>
<sequence length="533" mass="61218">MGTSGYVAYRHEKKYYRQYLYRDAYPLKPGVGQHLVNTIPRTPAAFKKWMTKRIQMLKRAQTFHDNDPKGDPEYAWKGSLSAGADKPGYTVTYANDWTYGRELWSYVIDFDNLAFTVNGIRHFRLDNLPRDLSVCYDDNHYERDVPEEYLCDPGQVDLWPLAQCDTEACLAKYRALESIVVPATEWGIPTWEDLSVSQQFSIELGLDYIDNHSFIFVYGFRSDQPEMVQFCWNALCASVPALPIFEPDRWRLPVQTLVSGFNEHTWPGHRGTPPSFRLDHDPPNDRNYLLFPDGSCLLFRKPYYMDPSKDSDKGYFWVRGCLVTFCVQLVESVYVAYEVEHMVQKMRQSPKVTAESVGIILSSQHQIVVVALDGPRVRHSPVLDIGAMDGKPGRASEGRLLLTRLLSPVSCAGQSRKLSTAPKSIDDLPLEVLRMIIEYTDVSVYLVLWRVSKSIRSVCVANPRVDAYTVLYKVPGPEMRFAARSTDDGVVKTVQLDWEDLSYKYYEQGQWRVREVSSEELEERKEKKSVPDT</sequence>